<dbReference type="InterPro" id="IPR043502">
    <property type="entry name" value="DNA/RNA_pol_sf"/>
</dbReference>
<dbReference type="CDD" id="cd01650">
    <property type="entry name" value="RT_nLTR_like"/>
    <property type="match status" value="1"/>
</dbReference>
<reference evidence="4" key="1">
    <citation type="submission" date="2012-01" db="EMBL/GenBank/DDBJ databases">
        <title>The Genome Sequence of Oreochromis niloticus (Nile Tilapia).</title>
        <authorList>
            <consortium name="Broad Institute Genome Assembly Team"/>
            <consortium name="Broad Institute Sequencing Platform"/>
            <person name="Di Palma F."/>
            <person name="Johnson J."/>
            <person name="Lander E.S."/>
            <person name="Lindblad-Toh K."/>
        </authorList>
    </citation>
    <scope>NUCLEOTIDE SEQUENCE [LARGE SCALE GENOMIC DNA]</scope>
</reference>
<keyword evidence="1" id="KW-0175">Coiled coil</keyword>
<dbReference type="InterPro" id="IPR000477">
    <property type="entry name" value="RT_dom"/>
</dbReference>
<dbReference type="PROSITE" id="PS50878">
    <property type="entry name" value="RT_POL"/>
    <property type="match status" value="1"/>
</dbReference>
<dbReference type="AlphaFoldDB" id="A0A669CUY7"/>
<dbReference type="InParanoid" id="A0A669CUY7"/>
<evidence type="ECO:0000313" key="3">
    <source>
        <dbReference type="Ensembl" id="ENSONIP00000052188.1"/>
    </source>
</evidence>
<dbReference type="PANTHER" id="PTHR31635">
    <property type="entry name" value="REVERSE TRANSCRIPTASE DOMAIN-CONTAINING PROTEIN-RELATED"/>
    <property type="match status" value="1"/>
</dbReference>
<organism evidence="3 4">
    <name type="scientific">Oreochromis niloticus</name>
    <name type="common">Nile tilapia</name>
    <name type="synonym">Tilapia nilotica</name>
    <dbReference type="NCBI Taxonomy" id="8128"/>
    <lineage>
        <taxon>Eukaryota</taxon>
        <taxon>Metazoa</taxon>
        <taxon>Chordata</taxon>
        <taxon>Craniata</taxon>
        <taxon>Vertebrata</taxon>
        <taxon>Euteleostomi</taxon>
        <taxon>Actinopterygii</taxon>
        <taxon>Neopterygii</taxon>
        <taxon>Teleostei</taxon>
        <taxon>Neoteleostei</taxon>
        <taxon>Acanthomorphata</taxon>
        <taxon>Ovalentaria</taxon>
        <taxon>Cichlomorphae</taxon>
        <taxon>Cichliformes</taxon>
        <taxon>Cichlidae</taxon>
        <taxon>African cichlids</taxon>
        <taxon>Pseudocrenilabrinae</taxon>
        <taxon>Oreochromini</taxon>
        <taxon>Oreochromis</taxon>
    </lineage>
</organism>
<dbReference type="SUPFAM" id="SSF56219">
    <property type="entry name" value="DNase I-like"/>
    <property type="match status" value="1"/>
</dbReference>
<protein>
    <recommendedName>
        <fullName evidence="2">Reverse transcriptase domain-containing protein</fullName>
    </recommendedName>
</protein>
<dbReference type="Ensembl" id="ENSONIT00000090851.1">
    <property type="protein sequence ID" value="ENSONIP00000052188.1"/>
    <property type="gene ID" value="ENSONIG00000035743.1"/>
</dbReference>
<dbReference type="CDD" id="cd09076">
    <property type="entry name" value="L1-EN"/>
    <property type="match status" value="1"/>
</dbReference>
<feature type="domain" description="Reverse transcriptase" evidence="2">
    <location>
        <begin position="499"/>
        <end position="770"/>
    </location>
</feature>
<dbReference type="SUPFAM" id="SSF56672">
    <property type="entry name" value="DNA/RNA polymerases"/>
    <property type="match status" value="1"/>
</dbReference>
<dbReference type="OMA" id="RAIRCEI"/>
<evidence type="ECO:0000313" key="4">
    <source>
        <dbReference type="Proteomes" id="UP000005207"/>
    </source>
</evidence>
<reference evidence="3" key="3">
    <citation type="submission" date="2025-09" db="UniProtKB">
        <authorList>
            <consortium name="Ensembl"/>
        </authorList>
    </citation>
    <scope>IDENTIFICATION</scope>
</reference>
<dbReference type="InterPro" id="IPR005135">
    <property type="entry name" value="Endo/exonuclease/phosphatase"/>
</dbReference>
<dbReference type="GeneTree" id="ENSGT00940000164735"/>
<dbReference type="InterPro" id="IPR036691">
    <property type="entry name" value="Endo/exonu/phosph_ase_sf"/>
</dbReference>
<sequence length="883" mass="101125">MRISYKNFKFISWNVRGMVKVVKLKQVITRLKQLESSIAFIQETHLLREDLVKVRRRWPGKVLASCCPSHSRGVMVLIHNSVPFQVNNTIYDKAGRFLVVQGTLLKETFNLVNVYGPNDDNPSFFENLFLLIATLPGKIILAGDLNCTLDPKLDRSSGIDTSHSQTRKKIQQYLKDLNLCDPWRIQNPNKQEFSRYSAVFKSYSRIDYFLISSSLLPTITKCIYDSIVLSDHAPTSLFYKVEQVNSRSNKWRLHPKWIHDSDFIKFVGEHIDLYFSINTTQTTAAIRWEAFKAYIRGQMISFTSSKFNKFKQTMNELNNKIRELEREVTIDDSTQKKQELLTLKAKYEELSMLKAEDGLIRLKQTFYDQGEKPGKLLAWQIKKLESDRAINIIRNDQGELSTDPTEINNTFVSYYKTLYNSDSPLDLVNQNTFLDRLVFPCISEGMKNELEREINFNDVSDAITNMRGGKASGPDGLPIDIYKLFKAKLIPPLLDVYLESFKTGCLPATLRSALITLILKPSKAPAESGSYRPISLLNSDSKIIAKALAMRLERALPAIIHGDQNGFVQNRQGFHNVRRVLNIIHKCEESPDTAILSLDAEKAFDRVEWPYLIEVLKRFGFGDHFRRWVEILLADSVAMVSTNNLISHPFELFRGTRQGSPISPLLFVLAMEPLAIAIRSHPSIHGIKIGETLHKTAMYADDTILFLSHLAESIPSLLKLFDQFGSFSGFKVNKEKSSIMFLNVNERMKPVVSHPFVNATEGFKYLGIRVTPKISDLSSANYEPMVIEVSEEITRLISLPLSLLGRINIVKMTILPKFLYIFQSVPLAPPPSFFSKTRKLLSNFIWNNRKPRLRLSLLYLPYDRGGLQFPNLEWYYWAAQLRA</sequence>
<feature type="coiled-coil region" evidence="1">
    <location>
        <begin position="307"/>
        <end position="350"/>
    </location>
</feature>
<proteinExistence type="predicted"/>
<evidence type="ECO:0000259" key="2">
    <source>
        <dbReference type="PROSITE" id="PS50878"/>
    </source>
</evidence>
<dbReference type="Gene3D" id="3.60.10.10">
    <property type="entry name" value="Endonuclease/exonuclease/phosphatase"/>
    <property type="match status" value="1"/>
</dbReference>
<name>A0A669CUY7_ORENI</name>
<dbReference type="GO" id="GO:0003824">
    <property type="term" value="F:catalytic activity"/>
    <property type="evidence" value="ECO:0007669"/>
    <property type="project" value="InterPro"/>
</dbReference>
<dbReference type="Pfam" id="PF03372">
    <property type="entry name" value="Exo_endo_phos"/>
    <property type="match status" value="1"/>
</dbReference>
<dbReference type="PANTHER" id="PTHR31635:SF196">
    <property type="entry name" value="REVERSE TRANSCRIPTASE DOMAIN-CONTAINING PROTEIN-RELATED"/>
    <property type="match status" value="1"/>
</dbReference>
<dbReference type="Pfam" id="PF00078">
    <property type="entry name" value="RVT_1"/>
    <property type="match status" value="1"/>
</dbReference>
<dbReference type="Proteomes" id="UP000005207">
    <property type="component" value="Linkage group LG3"/>
</dbReference>
<keyword evidence="4" id="KW-1185">Reference proteome</keyword>
<evidence type="ECO:0000256" key="1">
    <source>
        <dbReference type="SAM" id="Coils"/>
    </source>
</evidence>
<reference evidence="3" key="2">
    <citation type="submission" date="2025-08" db="UniProtKB">
        <authorList>
            <consortium name="Ensembl"/>
        </authorList>
    </citation>
    <scope>IDENTIFICATION</scope>
</reference>
<accession>A0A669CUY7</accession>